<dbReference type="EMBL" id="LAZR01005595">
    <property type="protein sequence ID" value="KKM98637.1"/>
    <property type="molecule type" value="Genomic_DNA"/>
</dbReference>
<proteinExistence type="predicted"/>
<organism evidence="1">
    <name type="scientific">marine sediment metagenome</name>
    <dbReference type="NCBI Taxonomy" id="412755"/>
    <lineage>
        <taxon>unclassified sequences</taxon>
        <taxon>metagenomes</taxon>
        <taxon>ecological metagenomes</taxon>
    </lineage>
</organism>
<dbReference type="AlphaFoldDB" id="A0A0F9PZL1"/>
<evidence type="ECO:0000313" key="1">
    <source>
        <dbReference type="EMBL" id="KKM98637.1"/>
    </source>
</evidence>
<reference evidence="1" key="1">
    <citation type="journal article" date="2015" name="Nature">
        <title>Complex archaea that bridge the gap between prokaryotes and eukaryotes.</title>
        <authorList>
            <person name="Spang A."/>
            <person name="Saw J.H."/>
            <person name="Jorgensen S.L."/>
            <person name="Zaremba-Niedzwiedzka K."/>
            <person name="Martijn J."/>
            <person name="Lind A.E."/>
            <person name="van Eijk R."/>
            <person name="Schleper C."/>
            <person name="Guy L."/>
            <person name="Ettema T.J."/>
        </authorList>
    </citation>
    <scope>NUCLEOTIDE SEQUENCE</scope>
</reference>
<protein>
    <submittedName>
        <fullName evidence="1">Uncharacterized protein</fullName>
    </submittedName>
</protein>
<accession>A0A0F9PZL1</accession>
<comment type="caution">
    <text evidence="1">The sequence shown here is derived from an EMBL/GenBank/DDBJ whole genome shotgun (WGS) entry which is preliminary data.</text>
</comment>
<sequence length="73" mass="7705">MGSPGPLAEGFGFFAYSEPADICVFGCTYRGILLNDALEKTLSPLVQAALETRLGLEAGSLDGLTIGDILWKL</sequence>
<name>A0A0F9PZL1_9ZZZZ</name>
<gene>
    <name evidence="1" type="ORF">LCGC14_1155970</name>
</gene>